<dbReference type="Pfam" id="PF01541">
    <property type="entry name" value="GIY-YIG"/>
    <property type="match status" value="1"/>
</dbReference>
<dbReference type="Gene3D" id="3.40.1440.10">
    <property type="entry name" value="GIY-YIG endonuclease"/>
    <property type="match status" value="1"/>
</dbReference>
<dbReference type="PROSITE" id="PS50164">
    <property type="entry name" value="GIY_YIG"/>
    <property type="match status" value="1"/>
</dbReference>
<dbReference type="AlphaFoldDB" id="A0A2A5JV39"/>
<comment type="caution">
    <text evidence="3">The sequence shown here is derived from an EMBL/GenBank/DDBJ whole genome shotgun (WGS) entry which is preliminary data.</text>
</comment>
<evidence type="ECO:0000259" key="2">
    <source>
        <dbReference type="PROSITE" id="PS50164"/>
    </source>
</evidence>
<evidence type="ECO:0000256" key="1">
    <source>
        <dbReference type="ARBA" id="ARBA00007435"/>
    </source>
</evidence>
<keyword evidence="4" id="KW-1185">Reference proteome</keyword>
<sequence>MLGQVLLSKNEKSKQQTLWSLYIVETRLGHWYTGITTDVERRFQQHQAGKGAKNLRGKAPLVLKYQCIVGSKSQAAKLEWQVKQLSKAQKIQLVESNGERVNDKIKSLMSATLA</sequence>
<dbReference type="PANTHER" id="PTHR34477">
    <property type="entry name" value="UPF0213 PROTEIN YHBQ"/>
    <property type="match status" value="1"/>
</dbReference>
<reference evidence="4" key="1">
    <citation type="journal article" date="2019" name="Genome Announc.">
        <title>Draft Genome Sequence of Pseudoalteromonas piscicida Strain 36Y ROTHPW, an Hypersaline Seawater Isolate from the South Coast of Sonora, Mexico.</title>
        <authorList>
            <person name="Sanchez-Diaz R."/>
            <person name="Molina-Garza Z.J."/>
            <person name="Cruz-Suarez L.E."/>
            <person name="Selvin J."/>
            <person name="Kiran G.S."/>
            <person name="Ibarra-Gamez J.C."/>
            <person name="Gomez-Gil B."/>
            <person name="Galaviz-Silva L."/>
        </authorList>
    </citation>
    <scope>NUCLEOTIDE SEQUENCE [LARGE SCALE GENOMIC DNA]</scope>
    <source>
        <strain evidence="4">36Y_RITHPW</strain>
    </source>
</reference>
<dbReference type="InterPro" id="IPR000305">
    <property type="entry name" value="GIY-YIG_endonuc"/>
</dbReference>
<organism evidence="3 4">
    <name type="scientific">Pseudoalteromonas piscicida</name>
    <dbReference type="NCBI Taxonomy" id="43662"/>
    <lineage>
        <taxon>Bacteria</taxon>
        <taxon>Pseudomonadati</taxon>
        <taxon>Pseudomonadota</taxon>
        <taxon>Gammaproteobacteria</taxon>
        <taxon>Alteromonadales</taxon>
        <taxon>Pseudoalteromonadaceae</taxon>
        <taxon>Pseudoalteromonas</taxon>
    </lineage>
</organism>
<dbReference type="Proteomes" id="UP000228621">
    <property type="component" value="Unassembled WGS sequence"/>
</dbReference>
<dbReference type="InterPro" id="IPR035901">
    <property type="entry name" value="GIY-YIG_endonuc_sf"/>
</dbReference>
<dbReference type="OrthoDB" id="9797095at2"/>
<comment type="similarity">
    <text evidence="1">Belongs to the UPF0213 family.</text>
</comment>
<evidence type="ECO:0000313" key="3">
    <source>
        <dbReference type="EMBL" id="PCK33342.1"/>
    </source>
</evidence>
<dbReference type="CDD" id="cd10456">
    <property type="entry name" value="GIY-YIG_UPF0213"/>
    <property type="match status" value="1"/>
</dbReference>
<accession>A0A2A5JV39</accession>
<dbReference type="RefSeq" id="WP_099640516.1">
    <property type="nucleotide sequence ID" value="NZ_NKHF01000008.1"/>
</dbReference>
<gene>
    <name evidence="3" type="ORF">CEX98_02270</name>
</gene>
<protein>
    <recommendedName>
        <fullName evidence="2">GIY-YIG domain-containing protein</fullName>
    </recommendedName>
</protein>
<dbReference type="InterPro" id="IPR050190">
    <property type="entry name" value="UPF0213_domain"/>
</dbReference>
<dbReference type="SUPFAM" id="SSF82771">
    <property type="entry name" value="GIY-YIG endonuclease"/>
    <property type="match status" value="1"/>
</dbReference>
<dbReference type="EMBL" id="NKHF01000008">
    <property type="protein sequence ID" value="PCK33342.1"/>
    <property type="molecule type" value="Genomic_DNA"/>
</dbReference>
<feature type="domain" description="GIY-YIG" evidence="2">
    <location>
        <begin position="17"/>
        <end position="92"/>
    </location>
</feature>
<evidence type="ECO:0000313" key="4">
    <source>
        <dbReference type="Proteomes" id="UP000228621"/>
    </source>
</evidence>
<name>A0A2A5JV39_PSEO7</name>
<dbReference type="PANTHER" id="PTHR34477:SF1">
    <property type="entry name" value="UPF0213 PROTEIN YHBQ"/>
    <property type="match status" value="1"/>
</dbReference>
<proteinExistence type="inferred from homology"/>